<dbReference type="InterPro" id="IPR036770">
    <property type="entry name" value="Ankyrin_rpt-contain_sf"/>
</dbReference>
<dbReference type="PROSITE" id="PS50181">
    <property type="entry name" value="FBOX"/>
    <property type="match status" value="1"/>
</dbReference>
<dbReference type="Pfam" id="PF00023">
    <property type="entry name" value="Ank"/>
    <property type="match status" value="1"/>
</dbReference>
<dbReference type="SMART" id="SM00256">
    <property type="entry name" value="FBOX"/>
    <property type="match status" value="1"/>
</dbReference>
<feature type="domain" description="F-box" evidence="5">
    <location>
        <begin position="1"/>
        <end position="44"/>
    </location>
</feature>
<dbReference type="SUPFAM" id="SSF48403">
    <property type="entry name" value="Ankyrin repeat"/>
    <property type="match status" value="1"/>
</dbReference>
<evidence type="ECO:0000313" key="6">
    <source>
        <dbReference type="EMBL" id="VEL33190.1"/>
    </source>
</evidence>
<dbReference type="SMART" id="SM00367">
    <property type="entry name" value="LRR_CC"/>
    <property type="match status" value="5"/>
</dbReference>
<dbReference type="InterPro" id="IPR006553">
    <property type="entry name" value="Leu-rich_rpt_Cys-con_subtyp"/>
</dbReference>
<dbReference type="PANTHER" id="PTHR24198">
    <property type="entry name" value="ANKYRIN REPEAT AND PROTEIN KINASE DOMAIN-CONTAINING PROTEIN"/>
    <property type="match status" value="1"/>
</dbReference>
<dbReference type="Pfam" id="PF12796">
    <property type="entry name" value="Ank_2"/>
    <property type="match status" value="1"/>
</dbReference>
<organism evidence="6 7">
    <name type="scientific">Protopolystoma xenopodis</name>
    <dbReference type="NCBI Taxonomy" id="117903"/>
    <lineage>
        <taxon>Eukaryota</taxon>
        <taxon>Metazoa</taxon>
        <taxon>Spiralia</taxon>
        <taxon>Lophotrochozoa</taxon>
        <taxon>Platyhelminthes</taxon>
        <taxon>Monogenea</taxon>
        <taxon>Polyopisthocotylea</taxon>
        <taxon>Polystomatidea</taxon>
        <taxon>Polystomatidae</taxon>
        <taxon>Protopolystoma</taxon>
    </lineage>
</organism>
<dbReference type="SUPFAM" id="SSF81383">
    <property type="entry name" value="F-box domain"/>
    <property type="match status" value="1"/>
</dbReference>
<dbReference type="InterPro" id="IPR036047">
    <property type="entry name" value="F-box-like_dom_sf"/>
</dbReference>
<dbReference type="Gene3D" id="1.25.40.20">
    <property type="entry name" value="Ankyrin repeat-containing domain"/>
    <property type="match status" value="2"/>
</dbReference>
<dbReference type="Proteomes" id="UP000784294">
    <property type="component" value="Unassembled WGS sequence"/>
</dbReference>
<evidence type="ECO:0000313" key="7">
    <source>
        <dbReference type="Proteomes" id="UP000784294"/>
    </source>
</evidence>
<evidence type="ECO:0000259" key="5">
    <source>
        <dbReference type="PROSITE" id="PS50181"/>
    </source>
</evidence>
<dbReference type="Pfam" id="PF12937">
    <property type="entry name" value="F-box-like"/>
    <property type="match status" value="1"/>
</dbReference>
<keyword evidence="2" id="KW-0833">Ubl conjugation pathway</keyword>
<dbReference type="PROSITE" id="PS50088">
    <property type="entry name" value="ANK_REPEAT"/>
    <property type="match status" value="4"/>
</dbReference>
<dbReference type="InterPro" id="IPR002110">
    <property type="entry name" value="Ankyrin_rpt"/>
</dbReference>
<feature type="repeat" description="ANK" evidence="4">
    <location>
        <begin position="322"/>
        <end position="354"/>
    </location>
</feature>
<dbReference type="EMBL" id="CAAALY010245323">
    <property type="protein sequence ID" value="VEL33190.1"/>
    <property type="molecule type" value="Genomic_DNA"/>
</dbReference>
<accession>A0A3S5B0G8</accession>
<evidence type="ECO:0000256" key="2">
    <source>
        <dbReference type="ARBA" id="ARBA00022786"/>
    </source>
</evidence>
<dbReference type="PANTHER" id="PTHR24198:SF192">
    <property type="entry name" value="SERINE_THREONINE-PROTEIN PHOSPHATASE 6 REGULATORY ANKYRIN REPEAT SUBUNIT A"/>
    <property type="match status" value="1"/>
</dbReference>
<dbReference type="SMART" id="SM00248">
    <property type="entry name" value="ANK"/>
    <property type="match status" value="4"/>
</dbReference>
<protein>
    <recommendedName>
        <fullName evidence="5">F-box domain-containing protein</fullName>
    </recommendedName>
</protein>
<proteinExistence type="predicted"/>
<dbReference type="Gene3D" id="1.20.1280.50">
    <property type="match status" value="1"/>
</dbReference>
<gene>
    <name evidence="6" type="ORF">PXEA_LOCUS26630</name>
</gene>
<dbReference type="Gene3D" id="3.80.10.10">
    <property type="entry name" value="Ribonuclease Inhibitor"/>
    <property type="match status" value="1"/>
</dbReference>
<comment type="caution">
    <text evidence="6">The sequence shown here is derived from an EMBL/GenBank/DDBJ whole genome shotgun (WGS) entry which is preliminary data.</text>
</comment>
<evidence type="ECO:0000256" key="1">
    <source>
        <dbReference type="ARBA" id="ARBA00022737"/>
    </source>
</evidence>
<keyword evidence="1" id="KW-0677">Repeat</keyword>
<dbReference type="PROSITE" id="PS50297">
    <property type="entry name" value="ANK_REP_REGION"/>
    <property type="match status" value="4"/>
</dbReference>
<feature type="repeat" description="ANK" evidence="4">
    <location>
        <begin position="388"/>
        <end position="420"/>
    </location>
</feature>
<evidence type="ECO:0000256" key="4">
    <source>
        <dbReference type="PROSITE-ProRule" id="PRU00023"/>
    </source>
</evidence>
<feature type="repeat" description="ANK" evidence="4">
    <location>
        <begin position="421"/>
        <end position="453"/>
    </location>
</feature>
<evidence type="ECO:0000256" key="3">
    <source>
        <dbReference type="ARBA" id="ARBA00023043"/>
    </source>
</evidence>
<keyword evidence="7" id="KW-1185">Reference proteome</keyword>
<dbReference type="InterPro" id="IPR001810">
    <property type="entry name" value="F-box_dom"/>
</dbReference>
<name>A0A3S5B0G8_9PLAT</name>
<dbReference type="AlphaFoldDB" id="A0A3S5B0G8"/>
<sequence length="500" mass="56126">MEQLPNNVIIVIFSHLNLADQKAVALVCKKFYRAASSHYLMSSRRYHFRQPIREIYFLFCDDGSFPIGYQSGISSSISQFAPFFYNLSFQNSNPLHSDLSELLKYCINLESLCLSGCNSLFVNLSSTSPHPHRLDIRTLNFSSTSIDNNSLLALAECPGLVLHDDHILLITEAYEGRLRHLDISSCHRLTDVSMIAISQKLSESLEVLNAAWCRGFTDKGILGDLDIGLHGLRQLTRLRSLNLSDCPLITHKSLLPLIKLTQSSESSPYRYSFLNMTSLRLGRIGTLDGPAILAISQVAPRLSLIDISRSNVDEASLSKDDYRRTALHASSHCGELELVQMLLKRGSRVNAKDIRWYTPLHRACASKAVEVVRLLLLHGADRNAHDKAWQTPLHVAAANGAVECAELLLPELTNVNASDRGGHSPLHHAVYCGHYEITRLLLMNGASVNAFDRRDRRAMHWAAYRGQVEVSVFNKEFFHLVDIILFSEKLASRFILYTLK</sequence>
<feature type="repeat" description="ANK" evidence="4">
    <location>
        <begin position="355"/>
        <end position="387"/>
    </location>
</feature>
<dbReference type="InterPro" id="IPR032675">
    <property type="entry name" value="LRR_dom_sf"/>
</dbReference>
<reference evidence="6" key="1">
    <citation type="submission" date="2018-11" db="EMBL/GenBank/DDBJ databases">
        <authorList>
            <consortium name="Pathogen Informatics"/>
        </authorList>
    </citation>
    <scope>NUCLEOTIDE SEQUENCE</scope>
</reference>
<dbReference type="OrthoDB" id="7464126at2759"/>
<dbReference type="PRINTS" id="PR01415">
    <property type="entry name" value="ANKYRIN"/>
</dbReference>
<keyword evidence="3 4" id="KW-0040">ANK repeat</keyword>
<dbReference type="SUPFAM" id="SSF52047">
    <property type="entry name" value="RNI-like"/>
    <property type="match status" value="1"/>
</dbReference>